<dbReference type="PRINTS" id="PR00786">
    <property type="entry name" value="NEPRILYSIN"/>
</dbReference>
<comment type="caution">
    <text evidence="11">The sequence shown here is derived from an EMBL/GenBank/DDBJ whole genome shotgun (WGS) entry which is preliminary data.</text>
</comment>
<evidence type="ECO:0000256" key="3">
    <source>
        <dbReference type="ARBA" id="ARBA00022670"/>
    </source>
</evidence>
<evidence type="ECO:0000256" key="1">
    <source>
        <dbReference type="ARBA" id="ARBA00001947"/>
    </source>
</evidence>
<keyword evidence="8" id="KW-0732">Signal</keyword>
<dbReference type="GO" id="GO:0016485">
    <property type="term" value="P:protein processing"/>
    <property type="evidence" value="ECO:0007669"/>
    <property type="project" value="TreeGrafter"/>
</dbReference>
<keyword evidence="7" id="KW-0482">Metalloprotease</keyword>
<keyword evidence="4" id="KW-0479">Metal-binding</keyword>
<dbReference type="OrthoDB" id="9775677at2"/>
<dbReference type="Gene3D" id="3.40.390.10">
    <property type="entry name" value="Collagenase (Catalytic Domain)"/>
    <property type="match status" value="1"/>
</dbReference>
<evidence type="ECO:0000256" key="5">
    <source>
        <dbReference type="ARBA" id="ARBA00022801"/>
    </source>
</evidence>
<keyword evidence="3" id="KW-0645">Protease</keyword>
<comment type="similarity">
    <text evidence="2">Belongs to the peptidase M13 family.</text>
</comment>
<evidence type="ECO:0000256" key="4">
    <source>
        <dbReference type="ARBA" id="ARBA00022723"/>
    </source>
</evidence>
<comment type="cofactor">
    <cofactor evidence="1">
        <name>Zn(2+)</name>
        <dbReference type="ChEBI" id="CHEBI:29105"/>
    </cofactor>
</comment>
<dbReference type="Proteomes" id="UP000321464">
    <property type="component" value="Unassembled WGS sequence"/>
</dbReference>
<dbReference type="Pfam" id="PF01431">
    <property type="entry name" value="Peptidase_M13"/>
    <property type="match status" value="1"/>
</dbReference>
<dbReference type="PANTHER" id="PTHR11733">
    <property type="entry name" value="ZINC METALLOPROTEASE FAMILY M13 NEPRILYSIN-RELATED"/>
    <property type="match status" value="1"/>
</dbReference>
<feature type="chain" id="PRO_5021714263" evidence="8">
    <location>
        <begin position="26"/>
        <end position="710"/>
    </location>
</feature>
<dbReference type="GO" id="GO:0004222">
    <property type="term" value="F:metalloendopeptidase activity"/>
    <property type="evidence" value="ECO:0007669"/>
    <property type="project" value="InterPro"/>
</dbReference>
<dbReference type="PROSITE" id="PS51885">
    <property type="entry name" value="NEPRILYSIN"/>
    <property type="match status" value="1"/>
</dbReference>
<dbReference type="GO" id="GO:0005886">
    <property type="term" value="C:plasma membrane"/>
    <property type="evidence" value="ECO:0007669"/>
    <property type="project" value="TreeGrafter"/>
</dbReference>
<dbReference type="CDD" id="cd08662">
    <property type="entry name" value="M13"/>
    <property type="match status" value="1"/>
</dbReference>
<keyword evidence="5" id="KW-0378">Hydrolase</keyword>
<dbReference type="EMBL" id="BJYR01000022">
    <property type="protein sequence ID" value="GEO01469.1"/>
    <property type="molecule type" value="Genomic_DNA"/>
</dbReference>
<feature type="signal peptide" evidence="8">
    <location>
        <begin position="1"/>
        <end position="25"/>
    </location>
</feature>
<evidence type="ECO:0000256" key="8">
    <source>
        <dbReference type="SAM" id="SignalP"/>
    </source>
</evidence>
<reference evidence="11 12" key="1">
    <citation type="submission" date="2019-07" db="EMBL/GenBank/DDBJ databases">
        <title>Whole genome shotgun sequence of Novosphingobium sediminis NBRC 106119.</title>
        <authorList>
            <person name="Hosoyama A."/>
            <person name="Uohara A."/>
            <person name="Ohji S."/>
            <person name="Ichikawa N."/>
        </authorList>
    </citation>
    <scope>NUCLEOTIDE SEQUENCE [LARGE SCALE GENOMIC DNA]</scope>
    <source>
        <strain evidence="11 12">NBRC 106119</strain>
    </source>
</reference>
<feature type="domain" description="Peptidase M13 N-terminal" evidence="10">
    <location>
        <begin position="57"/>
        <end position="452"/>
    </location>
</feature>
<evidence type="ECO:0000256" key="2">
    <source>
        <dbReference type="ARBA" id="ARBA00007357"/>
    </source>
</evidence>
<sequence>MLKHVKGAITAASLISLAFATAARADSAKPAEIDGYRIQTFGGWGMNPADIDKGVKPGDDFFAYVNGKWDRIETIPPQYSYSGVALALTLGAEQAVKDIVQGLAATPQAPGTDGQRIADSYRAFLDRPAIDAAGMAPAQPWLDRIKAAKTRADLAALFAAPGYPSPVGFSVQIDAEKPGDNAVYSDLGGLGLPDRDYYLVDNERNRELQGKYRDLVAFMLGKAGYADAAGMAAKVYEFEHKIAVLDWDKALQRNPLLTTNRISRADLVAMGGAFPVAALLDGSGLDKAQSVFVGEIPPSPDKVAKLGLTKDDLAKLGGGMPALIKLLGEEDIATLQAWTTAHFLMDHAAVLPSDIDDARFAFYGKTLQGRERDRQRWQRALSSVQGQMGEAIGKAYVEQHFPPSSKAAMVTLVSNLRAALGGKLKTLAWMSPATRKAALAKLDAFTVKIGYPDKFKSYAGMDIKPGQPLANAIEASRWAWQDMLDELGKPVDKTKWLMTPQTVNAYYQPTANEIVFPAAFLQPPYFNAGADPAVNYGAVGATIGHEIGHGFDDEGSRYDGTGALKDWWTKADRKTFDALGAKLAAQYDKVCPYDEGKTCHNGKLTLGENIGDLAGLSMAYSAYKLSLKGKPAAVIDGLTGDQRFFLSYAQSWREKIREQLARQLLKTDPHSLAVARVNAVVRNFDPWYAAFSVKPGDKLYLAPKDRVRIW</sequence>
<evidence type="ECO:0000259" key="10">
    <source>
        <dbReference type="Pfam" id="PF05649"/>
    </source>
</evidence>
<dbReference type="InterPro" id="IPR000718">
    <property type="entry name" value="Peptidase_M13"/>
</dbReference>
<dbReference type="Pfam" id="PF05649">
    <property type="entry name" value="Peptidase_M13_N"/>
    <property type="match status" value="1"/>
</dbReference>
<dbReference type="RefSeq" id="WP_147160780.1">
    <property type="nucleotide sequence ID" value="NZ_BJYR01000022.1"/>
</dbReference>
<name>A0A512AP34_9SPHN</name>
<keyword evidence="12" id="KW-1185">Reference proteome</keyword>
<gene>
    <name evidence="11" type="ORF">NSE01_33010</name>
</gene>
<dbReference type="Gene3D" id="1.10.1380.10">
    <property type="entry name" value="Neutral endopeptidase , domain2"/>
    <property type="match status" value="1"/>
</dbReference>
<dbReference type="PANTHER" id="PTHR11733:SF167">
    <property type="entry name" value="FI17812P1-RELATED"/>
    <property type="match status" value="1"/>
</dbReference>
<feature type="domain" description="Peptidase M13 C-terminal" evidence="9">
    <location>
        <begin position="504"/>
        <end position="707"/>
    </location>
</feature>
<proteinExistence type="inferred from homology"/>
<protein>
    <submittedName>
        <fullName evidence="11">Peptidase M13</fullName>
    </submittedName>
</protein>
<keyword evidence="6" id="KW-0862">Zinc</keyword>
<dbReference type="GO" id="GO:0046872">
    <property type="term" value="F:metal ion binding"/>
    <property type="evidence" value="ECO:0007669"/>
    <property type="project" value="UniProtKB-KW"/>
</dbReference>
<dbReference type="InterPro" id="IPR008753">
    <property type="entry name" value="Peptidase_M13_N"/>
</dbReference>
<accession>A0A512AP34</accession>
<dbReference type="InterPro" id="IPR018497">
    <property type="entry name" value="Peptidase_M13_C"/>
</dbReference>
<dbReference type="SUPFAM" id="SSF55486">
    <property type="entry name" value="Metalloproteases ('zincins'), catalytic domain"/>
    <property type="match status" value="1"/>
</dbReference>
<dbReference type="InterPro" id="IPR042089">
    <property type="entry name" value="Peptidase_M13_dom_2"/>
</dbReference>
<evidence type="ECO:0000313" key="11">
    <source>
        <dbReference type="EMBL" id="GEO01469.1"/>
    </source>
</evidence>
<organism evidence="11 12">
    <name type="scientific">Novosphingobium sediminis</name>
    <dbReference type="NCBI Taxonomy" id="707214"/>
    <lineage>
        <taxon>Bacteria</taxon>
        <taxon>Pseudomonadati</taxon>
        <taxon>Pseudomonadota</taxon>
        <taxon>Alphaproteobacteria</taxon>
        <taxon>Sphingomonadales</taxon>
        <taxon>Sphingomonadaceae</taxon>
        <taxon>Novosphingobium</taxon>
    </lineage>
</organism>
<dbReference type="AlphaFoldDB" id="A0A512AP34"/>
<dbReference type="InterPro" id="IPR024079">
    <property type="entry name" value="MetalloPept_cat_dom_sf"/>
</dbReference>
<evidence type="ECO:0000256" key="7">
    <source>
        <dbReference type="ARBA" id="ARBA00023049"/>
    </source>
</evidence>
<evidence type="ECO:0000259" key="9">
    <source>
        <dbReference type="Pfam" id="PF01431"/>
    </source>
</evidence>
<evidence type="ECO:0000313" key="12">
    <source>
        <dbReference type="Proteomes" id="UP000321464"/>
    </source>
</evidence>
<evidence type="ECO:0000256" key="6">
    <source>
        <dbReference type="ARBA" id="ARBA00022833"/>
    </source>
</evidence>